<organism evidence="2">
    <name type="scientific">marine sediment metagenome</name>
    <dbReference type="NCBI Taxonomy" id="412755"/>
    <lineage>
        <taxon>unclassified sequences</taxon>
        <taxon>metagenomes</taxon>
        <taxon>ecological metagenomes</taxon>
    </lineage>
</organism>
<protein>
    <recommendedName>
        <fullName evidence="1">SPOR domain-containing protein</fullName>
    </recommendedName>
</protein>
<reference evidence="2" key="1">
    <citation type="journal article" date="2014" name="Front. Microbiol.">
        <title>High frequency of phylogenetically diverse reductive dehalogenase-homologous genes in deep subseafloor sedimentary metagenomes.</title>
        <authorList>
            <person name="Kawai M."/>
            <person name="Futagami T."/>
            <person name="Toyoda A."/>
            <person name="Takaki Y."/>
            <person name="Nishi S."/>
            <person name="Hori S."/>
            <person name="Arai W."/>
            <person name="Tsubouchi T."/>
            <person name="Morono Y."/>
            <person name="Uchiyama I."/>
            <person name="Ito T."/>
            <person name="Fujiyama A."/>
            <person name="Inagaki F."/>
            <person name="Takami H."/>
        </authorList>
    </citation>
    <scope>NUCLEOTIDE SEQUENCE</scope>
    <source>
        <strain evidence="2">Expedition CK06-06</strain>
    </source>
</reference>
<dbReference type="SUPFAM" id="SSF110997">
    <property type="entry name" value="Sporulation related repeat"/>
    <property type="match status" value="1"/>
</dbReference>
<sequence length="161" mass="19000">MVGRGFLPNTIESFSFIKKKIVKDEEKKKNEHVEPIKEDELSFYDQLVDKKEKVKKKIPPSTLLKDEVKKIEKTKAVQLKEDTRNYNVQVAALKNKVKTEKMVERLTRLGYPAYYYQILINGEMFYRIRCGPFSNIEEAKKYAKRLVNKEGFKPFIIYPSN</sequence>
<proteinExistence type="predicted"/>
<dbReference type="Pfam" id="PF05036">
    <property type="entry name" value="SPOR"/>
    <property type="match status" value="1"/>
</dbReference>
<gene>
    <name evidence="2" type="ORF">S12H4_18437</name>
</gene>
<dbReference type="Gene3D" id="3.30.70.1070">
    <property type="entry name" value="Sporulation related repeat"/>
    <property type="match status" value="1"/>
</dbReference>
<comment type="caution">
    <text evidence="2">The sequence shown here is derived from an EMBL/GenBank/DDBJ whole genome shotgun (WGS) entry which is preliminary data.</text>
</comment>
<dbReference type="InterPro" id="IPR007730">
    <property type="entry name" value="SPOR-like_dom"/>
</dbReference>
<accession>X1T8B1</accession>
<dbReference type="InterPro" id="IPR036680">
    <property type="entry name" value="SPOR-like_sf"/>
</dbReference>
<feature type="domain" description="SPOR" evidence="1">
    <location>
        <begin position="80"/>
        <end position="159"/>
    </location>
</feature>
<name>X1T8B1_9ZZZZ</name>
<evidence type="ECO:0000259" key="1">
    <source>
        <dbReference type="PROSITE" id="PS51724"/>
    </source>
</evidence>
<dbReference type="GO" id="GO:0042834">
    <property type="term" value="F:peptidoglycan binding"/>
    <property type="evidence" value="ECO:0007669"/>
    <property type="project" value="InterPro"/>
</dbReference>
<dbReference type="EMBL" id="BARW01009105">
    <property type="protein sequence ID" value="GAI76254.1"/>
    <property type="molecule type" value="Genomic_DNA"/>
</dbReference>
<evidence type="ECO:0000313" key="2">
    <source>
        <dbReference type="EMBL" id="GAI76254.1"/>
    </source>
</evidence>
<dbReference type="PROSITE" id="PS51724">
    <property type="entry name" value="SPOR"/>
    <property type="match status" value="1"/>
</dbReference>
<dbReference type="AlphaFoldDB" id="X1T8B1"/>